<protein>
    <submittedName>
        <fullName evidence="1">Uncharacterized protein</fullName>
    </submittedName>
</protein>
<evidence type="ECO:0000313" key="1">
    <source>
        <dbReference type="EMBL" id="KAE9384106.1"/>
    </source>
</evidence>
<name>A0A6A4GEX0_9AGAR</name>
<evidence type="ECO:0000313" key="2">
    <source>
        <dbReference type="Proteomes" id="UP000799118"/>
    </source>
</evidence>
<gene>
    <name evidence="1" type="ORF">BT96DRAFT_950798</name>
</gene>
<dbReference type="EMBL" id="ML770222">
    <property type="protein sequence ID" value="KAE9384106.1"/>
    <property type="molecule type" value="Genomic_DNA"/>
</dbReference>
<sequence length="165" mass="19212">MNTPEPAPTPMPYLIGAILTERQLQLIAEHMLSAERISSAWHNDYAWAINEFFHDSCFHQVVIPRQTKAFEKDTTVYFYSHSVIPSFNGQPPNPHPNECRRLLRGLVKCVPVEVRKEFLGVRMAVTTWPKYWAEPEWLYEDMIEWIRRLNENSSNGTPPESPTEV</sequence>
<accession>A0A6A4GEX0</accession>
<dbReference type="OrthoDB" id="2932723at2759"/>
<proteinExistence type="predicted"/>
<dbReference type="AlphaFoldDB" id="A0A6A4GEX0"/>
<organism evidence="1 2">
    <name type="scientific">Gymnopus androsaceus JB14</name>
    <dbReference type="NCBI Taxonomy" id="1447944"/>
    <lineage>
        <taxon>Eukaryota</taxon>
        <taxon>Fungi</taxon>
        <taxon>Dikarya</taxon>
        <taxon>Basidiomycota</taxon>
        <taxon>Agaricomycotina</taxon>
        <taxon>Agaricomycetes</taxon>
        <taxon>Agaricomycetidae</taxon>
        <taxon>Agaricales</taxon>
        <taxon>Marasmiineae</taxon>
        <taxon>Omphalotaceae</taxon>
        <taxon>Gymnopus</taxon>
    </lineage>
</organism>
<dbReference type="Proteomes" id="UP000799118">
    <property type="component" value="Unassembled WGS sequence"/>
</dbReference>
<keyword evidence="2" id="KW-1185">Reference proteome</keyword>
<reference evidence="1" key="1">
    <citation type="journal article" date="2019" name="Environ. Microbiol.">
        <title>Fungal ecological strategies reflected in gene transcription - a case study of two litter decomposers.</title>
        <authorList>
            <person name="Barbi F."/>
            <person name="Kohler A."/>
            <person name="Barry K."/>
            <person name="Baskaran P."/>
            <person name="Daum C."/>
            <person name="Fauchery L."/>
            <person name="Ihrmark K."/>
            <person name="Kuo A."/>
            <person name="LaButti K."/>
            <person name="Lipzen A."/>
            <person name="Morin E."/>
            <person name="Grigoriev I.V."/>
            <person name="Henrissat B."/>
            <person name="Lindahl B."/>
            <person name="Martin F."/>
        </authorList>
    </citation>
    <scope>NUCLEOTIDE SEQUENCE</scope>
    <source>
        <strain evidence="1">JB14</strain>
    </source>
</reference>